<reference evidence="7" key="1">
    <citation type="journal article" date="2021" name="Microorganisms">
        <title>Acidisoma silvae sp. nov. and Acidisomacellulosilytica sp. nov., Two Acidophilic Bacteria Isolated from Decaying Wood, Hydrolyzing Cellulose and Producing Poly-3-hydroxybutyrate.</title>
        <authorList>
            <person name="Mieszkin S."/>
            <person name="Pouder E."/>
            <person name="Uroz S."/>
            <person name="Simon-Colin C."/>
            <person name="Alain K."/>
        </authorList>
    </citation>
    <scope>NUCLEOTIDE SEQUENCE</scope>
    <source>
        <strain evidence="7">HW T2.11</strain>
    </source>
</reference>
<reference evidence="7" key="2">
    <citation type="submission" date="2021-01" db="EMBL/GenBank/DDBJ databases">
        <authorList>
            <person name="Mieszkin S."/>
            <person name="Pouder E."/>
            <person name="Alain K."/>
        </authorList>
    </citation>
    <scope>NUCLEOTIDE SEQUENCE</scope>
    <source>
        <strain evidence="7">HW T2.11</strain>
    </source>
</reference>
<dbReference type="Proteomes" id="UP000708298">
    <property type="component" value="Unassembled WGS sequence"/>
</dbReference>
<feature type="transmembrane region" description="Helical" evidence="5">
    <location>
        <begin position="341"/>
        <end position="359"/>
    </location>
</feature>
<dbReference type="PANTHER" id="PTHR42718">
    <property type="entry name" value="MAJOR FACILITATOR SUPERFAMILY MULTIDRUG TRANSPORTER MFSC"/>
    <property type="match status" value="1"/>
</dbReference>
<name>A0A963YNI0_9PROT</name>
<evidence type="ECO:0000256" key="3">
    <source>
        <dbReference type="ARBA" id="ARBA00022989"/>
    </source>
</evidence>
<dbReference type="Gene3D" id="1.20.1250.20">
    <property type="entry name" value="MFS general substrate transporter like domains"/>
    <property type="match status" value="1"/>
</dbReference>
<dbReference type="GO" id="GO:0022857">
    <property type="term" value="F:transmembrane transporter activity"/>
    <property type="evidence" value="ECO:0007669"/>
    <property type="project" value="InterPro"/>
</dbReference>
<keyword evidence="4 5" id="KW-0472">Membrane</keyword>
<evidence type="ECO:0000256" key="4">
    <source>
        <dbReference type="ARBA" id="ARBA00023136"/>
    </source>
</evidence>
<evidence type="ECO:0000313" key="8">
    <source>
        <dbReference type="Proteomes" id="UP000708298"/>
    </source>
</evidence>
<dbReference type="Pfam" id="PF07690">
    <property type="entry name" value="MFS_1"/>
    <property type="match status" value="1"/>
</dbReference>
<feature type="transmembrane region" description="Helical" evidence="5">
    <location>
        <begin position="305"/>
        <end position="329"/>
    </location>
</feature>
<dbReference type="AlphaFoldDB" id="A0A963YNI0"/>
<comment type="subcellular location">
    <subcellularLocation>
        <location evidence="1">Membrane</location>
        <topology evidence="1">Multi-pass membrane protein</topology>
    </subcellularLocation>
</comment>
<dbReference type="PANTHER" id="PTHR42718:SF35">
    <property type="entry name" value="BLL0718 PROTEIN"/>
    <property type="match status" value="1"/>
</dbReference>
<proteinExistence type="predicted"/>
<dbReference type="EMBL" id="JAESVB010000001">
    <property type="protein sequence ID" value="MCB8873923.1"/>
    <property type="molecule type" value="Genomic_DNA"/>
</dbReference>
<dbReference type="GO" id="GO:0016020">
    <property type="term" value="C:membrane"/>
    <property type="evidence" value="ECO:0007669"/>
    <property type="project" value="UniProtKB-SubCell"/>
</dbReference>
<keyword evidence="8" id="KW-1185">Reference proteome</keyword>
<dbReference type="InterPro" id="IPR020846">
    <property type="entry name" value="MFS_dom"/>
</dbReference>
<feature type="transmembrane region" description="Helical" evidence="5">
    <location>
        <begin position="37"/>
        <end position="57"/>
    </location>
</feature>
<feature type="transmembrane region" description="Helical" evidence="5">
    <location>
        <begin position="365"/>
        <end position="385"/>
    </location>
</feature>
<feature type="transmembrane region" description="Helical" evidence="5">
    <location>
        <begin position="274"/>
        <end position="293"/>
    </location>
</feature>
<comment type="caution">
    <text evidence="7">The sequence shown here is derived from an EMBL/GenBank/DDBJ whole genome shotgun (WGS) entry which is preliminary data.</text>
</comment>
<keyword evidence="3 5" id="KW-1133">Transmembrane helix</keyword>
<gene>
    <name evidence="7" type="ORF">ASILVAE211_01920</name>
</gene>
<dbReference type="PROSITE" id="PS50850">
    <property type="entry name" value="MFS"/>
    <property type="match status" value="1"/>
</dbReference>
<dbReference type="InterPro" id="IPR036259">
    <property type="entry name" value="MFS_trans_sf"/>
</dbReference>
<feature type="transmembrane region" description="Helical" evidence="5">
    <location>
        <begin position="127"/>
        <end position="149"/>
    </location>
</feature>
<organism evidence="7 8">
    <name type="scientific">Acidisoma silvae</name>
    <dbReference type="NCBI Taxonomy" id="2802396"/>
    <lineage>
        <taxon>Bacteria</taxon>
        <taxon>Pseudomonadati</taxon>
        <taxon>Pseudomonadota</taxon>
        <taxon>Alphaproteobacteria</taxon>
        <taxon>Acetobacterales</taxon>
        <taxon>Acidocellaceae</taxon>
        <taxon>Acidisoma</taxon>
    </lineage>
</organism>
<evidence type="ECO:0000259" key="6">
    <source>
        <dbReference type="PROSITE" id="PS50850"/>
    </source>
</evidence>
<feature type="transmembrane region" description="Helical" evidence="5">
    <location>
        <begin position="240"/>
        <end position="262"/>
    </location>
</feature>
<dbReference type="RefSeq" id="WP_227319586.1">
    <property type="nucleotide sequence ID" value="NZ_JAESVB010000001.1"/>
</dbReference>
<dbReference type="InterPro" id="IPR011701">
    <property type="entry name" value="MFS"/>
</dbReference>
<dbReference type="InterPro" id="IPR005829">
    <property type="entry name" value="Sugar_transporter_CS"/>
</dbReference>
<sequence>MLVLAILWTAFFVINFNVAMMLPLLPFIQRDIGLSASEAAMVLAAFPVVALASNLALGPFIDRLGRKTFIMTGGAGCAVVLTATALSGSAFPIIVGRAVTGLFMPMIGASVFAAIADYIPAPNRIRVTAYVTTAAPVAFLMAMSIGVFLGGLVAWQLPLILLAFICLVLALAASTLPATDPAALAKGPVTRRTYKDRLLSLSLDASTRLLLPAYFCWAAAVVTFMGLYPSWVIQHGLAKHSVGTIGTMLLLGEIGGLFGAFLSSRLGQLFRNPLGLCATAAIALAVVVLIVPFGTGLPFFQAGAYAAFAFGRDLMMALMLGGAMLLVGAAQRGSLNAILNALYQTGAAVGGMVSAWLYAFRADFIANSAVAALLFVLSGVMLWNITRIKTPVPVHV</sequence>
<evidence type="ECO:0000256" key="1">
    <source>
        <dbReference type="ARBA" id="ARBA00004141"/>
    </source>
</evidence>
<accession>A0A963YNI0</accession>
<evidence type="ECO:0000256" key="5">
    <source>
        <dbReference type="SAM" id="Phobius"/>
    </source>
</evidence>
<feature type="domain" description="Major facilitator superfamily (MFS) profile" evidence="6">
    <location>
        <begin position="3"/>
        <end position="386"/>
    </location>
</feature>
<evidence type="ECO:0000256" key="2">
    <source>
        <dbReference type="ARBA" id="ARBA00022692"/>
    </source>
</evidence>
<keyword evidence="2 5" id="KW-0812">Transmembrane</keyword>
<protein>
    <submittedName>
        <fullName evidence="7">MFS transporter</fullName>
    </submittedName>
</protein>
<feature type="transmembrane region" description="Helical" evidence="5">
    <location>
        <begin position="94"/>
        <end position="115"/>
    </location>
</feature>
<feature type="transmembrane region" description="Helical" evidence="5">
    <location>
        <begin position="209"/>
        <end position="228"/>
    </location>
</feature>
<dbReference type="SUPFAM" id="SSF103473">
    <property type="entry name" value="MFS general substrate transporter"/>
    <property type="match status" value="1"/>
</dbReference>
<dbReference type="PROSITE" id="PS00216">
    <property type="entry name" value="SUGAR_TRANSPORT_1"/>
    <property type="match status" value="1"/>
</dbReference>
<evidence type="ECO:0000313" key="7">
    <source>
        <dbReference type="EMBL" id="MCB8873923.1"/>
    </source>
</evidence>
<feature type="transmembrane region" description="Helical" evidence="5">
    <location>
        <begin position="155"/>
        <end position="176"/>
    </location>
</feature>
<feature type="transmembrane region" description="Helical" evidence="5">
    <location>
        <begin position="69"/>
        <end position="88"/>
    </location>
</feature>